<dbReference type="Pfam" id="PF00578">
    <property type="entry name" value="AhpC-TSA"/>
    <property type="match status" value="1"/>
</dbReference>
<proteinExistence type="inferred from homology"/>
<dbReference type="InterPro" id="IPR050924">
    <property type="entry name" value="Peroxiredoxin_BCP/PrxQ"/>
</dbReference>
<evidence type="ECO:0000256" key="10">
    <source>
        <dbReference type="ARBA" id="ARBA00038489"/>
    </source>
</evidence>
<dbReference type="SUPFAM" id="SSF52833">
    <property type="entry name" value="Thioredoxin-like"/>
    <property type="match status" value="1"/>
</dbReference>
<dbReference type="AlphaFoldDB" id="A0AAV4LAF0"/>
<evidence type="ECO:0000313" key="15">
    <source>
        <dbReference type="EMBL" id="GIM44819.1"/>
    </source>
</evidence>
<dbReference type="CDD" id="cd03017">
    <property type="entry name" value="PRX_BCP"/>
    <property type="match status" value="1"/>
</dbReference>
<evidence type="ECO:0000256" key="12">
    <source>
        <dbReference type="ARBA" id="ARBA00049091"/>
    </source>
</evidence>
<comment type="catalytic activity">
    <reaction evidence="12">
        <text>a hydroperoxide + [thioredoxin]-dithiol = an alcohol + [thioredoxin]-disulfide + H2O</text>
        <dbReference type="Rhea" id="RHEA:62620"/>
        <dbReference type="Rhea" id="RHEA-COMP:10698"/>
        <dbReference type="Rhea" id="RHEA-COMP:10700"/>
        <dbReference type="ChEBI" id="CHEBI:15377"/>
        <dbReference type="ChEBI" id="CHEBI:29950"/>
        <dbReference type="ChEBI" id="CHEBI:30879"/>
        <dbReference type="ChEBI" id="CHEBI:35924"/>
        <dbReference type="ChEBI" id="CHEBI:50058"/>
        <dbReference type="EC" id="1.11.1.24"/>
    </reaction>
</comment>
<dbReference type="InterPro" id="IPR024706">
    <property type="entry name" value="Peroxiredoxin_AhpC-typ"/>
</dbReference>
<dbReference type="GO" id="GO:0005737">
    <property type="term" value="C:cytoplasm"/>
    <property type="evidence" value="ECO:0007669"/>
    <property type="project" value="TreeGrafter"/>
</dbReference>
<dbReference type="GO" id="GO:0034599">
    <property type="term" value="P:cellular response to oxidative stress"/>
    <property type="evidence" value="ECO:0007669"/>
    <property type="project" value="TreeGrafter"/>
</dbReference>
<dbReference type="Proteomes" id="UP001057291">
    <property type="component" value="Unassembled WGS sequence"/>
</dbReference>
<dbReference type="PIRSF" id="PIRSF000239">
    <property type="entry name" value="AHPC"/>
    <property type="match status" value="1"/>
</dbReference>
<dbReference type="InterPro" id="IPR000866">
    <property type="entry name" value="AhpC/TSA"/>
</dbReference>
<comment type="subunit">
    <text evidence="2">Monomer.</text>
</comment>
<evidence type="ECO:0000256" key="6">
    <source>
        <dbReference type="ARBA" id="ARBA00023002"/>
    </source>
</evidence>
<evidence type="ECO:0000256" key="4">
    <source>
        <dbReference type="ARBA" id="ARBA00022559"/>
    </source>
</evidence>
<keyword evidence="8" id="KW-0676">Redox-active center</keyword>
<dbReference type="GO" id="GO:0045454">
    <property type="term" value="P:cell redox homeostasis"/>
    <property type="evidence" value="ECO:0007669"/>
    <property type="project" value="TreeGrafter"/>
</dbReference>
<gene>
    <name evidence="15" type="ORF">DNHGIG_03680</name>
</gene>
<dbReference type="PANTHER" id="PTHR42801:SF4">
    <property type="entry name" value="AHPC_TSA FAMILY PROTEIN"/>
    <property type="match status" value="1"/>
</dbReference>
<evidence type="ECO:0000256" key="5">
    <source>
        <dbReference type="ARBA" id="ARBA00022862"/>
    </source>
</evidence>
<dbReference type="RefSeq" id="WP_282198073.1">
    <property type="nucleotide sequence ID" value="NZ_BOQE01000001.1"/>
</dbReference>
<evidence type="ECO:0000256" key="3">
    <source>
        <dbReference type="ARBA" id="ARBA00013017"/>
    </source>
</evidence>
<evidence type="ECO:0000256" key="13">
    <source>
        <dbReference type="PIRSR" id="PIRSR000239-1"/>
    </source>
</evidence>
<dbReference type="EMBL" id="BOQE01000001">
    <property type="protein sequence ID" value="GIM44819.1"/>
    <property type="molecule type" value="Genomic_DNA"/>
</dbReference>
<keyword evidence="4" id="KW-0575">Peroxidase</keyword>
<dbReference type="PANTHER" id="PTHR42801">
    <property type="entry name" value="THIOREDOXIN-DEPENDENT PEROXIDE REDUCTASE"/>
    <property type="match status" value="1"/>
</dbReference>
<dbReference type="PROSITE" id="PS51352">
    <property type="entry name" value="THIOREDOXIN_2"/>
    <property type="match status" value="1"/>
</dbReference>
<reference evidence="15" key="1">
    <citation type="journal article" date="2023" name="Int. J. Syst. Evol. Microbiol.">
        <title>Collibacillus ludicampi gen. nov., sp. nov., a new soil bacterium of the family Alicyclobacillaceae.</title>
        <authorList>
            <person name="Jojima T."/>
            <person name="Ioku Y."/>
            <person name="Fukuta Y."/>
            <person name="Shirasaka N."/>
            <person name="Matsumura Y."/>
            <person name="Mori M."/>
        </authorList>
    </citation>
    <scope>NUCLEOTIDE SEQUENCE</scope>
    <source>
        <strain evidence="15">TP075</strain>
    </source>
</reference>
<comment type="similarity">
    <text evidence="10">Belongs to the peroxiredoxin family. BCP/PrxQ subfamily.</text>
</comment>
<dbReference type="GO" id="GO:0008379">
    <property type="term" value="F:thioredoxin peroxidase activity"/>
    <property type="evidence" value="ECO:0007669"/>
    <property type="project" value="TreeGrafter"/>
</dbReference>
<evidence type="ECO:0000313" key="16">
    <source>
        <dbReference type="Proteomes" id="UP001057291"/>
    </source>
</evidence>
<evidence type="ECO:0000256" key="2">
    <source>
        <dbReference type="ARBA" id="ARBA00011245"/>
    </source>
</evidence>
<sequence length="155" mass="17439">MENIQEGMSASDFTLPASNGEDVTLSSFRGKHVVLYFYPKDDTPGCTTEACGFRDLHDDFASADAVILGVSPDPVNKHVKFIEKYGLPFLLLADTEHRVAELYGVWKEKKNYGRTYMGIERTTFVIDKTGVIRKIYPKVKVNGHMEEVLAFVKTL</sequence>
<comment type="function">
    <text evidence="1">Thiol-specific peroxidase that catalyzes the reduction of hydrogen peroxide and organic hydroperoxides to water and alcohols, respectively. Plays a role in cell protection against oxidative stress by detoxifying peroxides and as sensor of hydrogen peroxide-mediated signaling events.</text>
</comment>
<evidence type="ECO:0000256" key="8">
    <source>
        <dbReference type="ARBA" id="ARBA00023284"/>
    </source>
</evidence>
<comment type="caution">
    <text evidence="15">The sequence shown here is derived from an EMBL/GenBank/DDBJ whole genome shotgun (WGS) entry which is preliminary data.</text>
</comment>
<name>A0AAV4LAF0_9BACL</name>
<evidence type="ECO:0000256" key="11">
    <source>
        <dbReference type="ARBA" id="ARBA00041373"/>
    </source>
</evidence>
<dbReference type="InterPro" id="IPR013766">
    <property type="entry name" value="Thioredoxin_domain"/>
</dbReference>
<keyword evidence="16" id="KW-1185">Reference proteome</keyword>
<dbReference type="Gene3D" id="3.40.30.10">
    <property type="entry name" value="Glutaredoxin"/>
    <property type="match status" value="1"/>
</dbReference>
<evidence type="ECO:0000256" key="7">
    <source>
        <dbReference type="ARBA" id="ARBA00023157"/>
    </source>
</evidence>
<dbReference type="InterPro" id="IPR036249">
    <property type="entry name" value="Thioredoxin-like_sf"/>
</dbReference>
<feature type="domain" description="Thioredoxin" evidence="14">
    <location>
        <begin position="4"/>
        <end position="155"/>
    </location>
</feature>
<dbReference type="FunFam" id="3.40.30.10:FF:000007">
    <property type="entry name" value="Thioredoxin-dependent thiol peroxidase"/>
    <property type="match status" value="1"/>
</dbReference>
<keyword evidence="5" id="KW-0049">Antioxidant</keyword>
<dbReference type="EC" id="1.11.1.24" evidence="3"/>
<accession>A0AAV4LAF0</accession>
<dbReference type="NCBIfam" id="NF006960">
    <property type="entry name" value="PRK09437.1"/>
    <property type="match status" value="1"/>
</dbReference>
<keyword evidence="6" id="KW-0560">Oxidoreductase</keyword>
<protein>
    <recommendedName>
        <fullName evidence="3">thioredoxin-dependent peroxiredoxin</fullName>
        <ecNumber evidence="3">1.11.1.24</ecNumber>
    </recommendedName>
    <alternativeName>
        <fullName evidence="11">Bacterioferritin comigratory protein</fullName>
    </alternativeName>
    <alternativeName>
        <fullName evidence="9">Thioredoxin peroxidase</fullName>
    </alternativeName>
</protein>
<evidence type="ECO:0000256" key="9">
    <source>
        <dbReference type="ARBA" id="ARBA00032824"/>
    </source>
</evidence>
<organism evidence="15 16">
    <name type="scientific">Collibacillus ludicampi</name>
    <dbReference type="NCBI Taxonomy" id="2771369"/>
    <lineage>
        <taxon>Bacteria</taxon>
        <taxon>Bacillati</taxon>
        <taxon>Bacillota</taxon>
        <taxon>Bacilli</taxon>
        <taxon>Bacillales</taxon>
        <taxon>Alicyclobacillaceae</taxon>
        <taxon>Collibacillus</taxon>
    </lineage>
</organism>
<evidence type="ECO:0000259" key="14">
    <source>
        <dbReference type="PROSITE" id="PS51352"/>
    </source>
</evidence>
<feature type="active site" description="Cysteine sulfenic acid (-SOH) intermediate; for peroxidase activity" evidence="13">
    <location>
        <position position="46"/>
    </location>
</feature>
<keyword evidence="7" id="KW-1015">Disulfide bond</keyword>
<evidence type="ECO:0000256" key="1">
    <source>
        <dbReference type="ARBA" id="ARBA00003330"/>
    </source>
</evidence>